<comment type="caution">
    <text evidence="2">The sequence shown here is derived from an EMBL/GenBank/DDBJ whole genome shotgun (WGS) entry which is preliminary data.</text>
</comment>
<dbReference type="Proteomes" id="UP000321938">
    <property type="component" value="Unassembled WGS sequence"/>
</dbReference>
<accession>A0A5C7B734</accession>
<keyword evidence="1" id="KW-0175">Coiled coil</keyword>
<dbReference type="RefSeq" id="WP_028872130.1">
    <property type="nucleotide sequence ID" value="NZ_VOSB01000016.1"/>
</dbReference>
<organism evidence="2 3">
    <name type="scientific">Psychroserpens burtonensis</name>
    <dbReference type="NCBI Taxonomy" id="49278"/>
    <lineage>
        <taxon>Bacteria</taxon>
        <taxon>Pseudomonadati</taxon>
        <taxon>Bacteroidota</taxon>
        <taxon>Flavobacteriia</taxon>
        <taxon>Flavobacteriales</taxon>
        <taxon>Flavobacteriaceae</taxon>
        <taxon>Psychroserpens</taxon>
    </lineage>
</organism>
<evidence type="ECO:0000313" key="2">
    <source>
        <dbReference type="EMBL" id="TXE16714.1"/>
    </source>
</evidence>
<evidence type="ECO:0000256" key="1">
    <source>
        <dbReference type="SAM" id="Coils"/>
    </source>
</evidence>
<dbReference type="EMBL" id="VOSB01000016">
    <property type="protein sequence ID" value="TXE16714.1"/>
    <property type="molecule type" value="Genomic_DNA"/>
</dbReference>
<proteinExistence type="predicted"/>
<dbReference type="OrthoDB" id="1139121at2"/>
<name>A0A5C7B734_9FLAO</name>
<sequence>MKTIQTQARYVEWLSPEDMHNTSQEWLSELKFTKDEHLFFEDLITTFTTQLIESGKFSDNKEIIDAINRSEKQNNLLIEAIKIHENELQVMVDGIDQLEEEKAYTKEHSDLIIAIAAFLKEYKSLKTQLFSIIKNIKKEEKLRHLIDKK</sequence>
<gene>
    <name evidence="2" type="ORF">ES692_11680</name>
</gene>
<dbReference type="STRING" id="1123037.GCA_000425305_02337"/>
<protein>
    <submittedName>
        <fullName evidence="2">Uncharacterized protein</fullName>
    </submittedName>
</protein>
<feature type="coiled-coil region" evidence="1">
    <location>
        <begin position="67"/>
        <end position="101"/>
    </location>
</feature>
<dbReference type="AlphaFoldDB" id="A0A5C7B734"/>
<evidence type="ECO:0000313" key="3">
    <source>
        <dbReference type="Proteomes" id="UP000321938"/>
    </source>
</evidence>
<keyword evidence="3" id="KW-1185">Reference proteome</keyword>
<reference evidence="2 3" key="1">
    <citation type="submission" date="2019-08" db="EMBL/GenBank/DDBJ databases">
        <title>Genome of Psychroserpens burtonensis ACAM 167.</title>
        <authorList>
            <person name="Bowman J.P."/>
        </authorList>
    </citation>
    <scope>NUCLEOTIDE SEQUENCE [LARGE SCALE GENOMIC DNA]</scope>
    <source>
        <strain evidence="2 3">ACAM 167</strain>
    </source>
</reference>